<keyword evidence="1" id="KW-0732">Signal</keyword>
<dbReference type="AlphaFoldDB" id="A0A097NUG4"/>
<sequence length="124" mass="13710">MYMRMLLIGLALYVVAASAYIPIPRPRYIECVDSRECAKNECCSIGMGRFSVPVCKAMPEAGEPCSPDANPVALNVTYPDNAFVRLKNIYYNVCPCNLGLTCTRGSSTCTDPTSQELFNNLDFY</sequence>
<feature type="signal peptide" evidence="1">
    <location>
        <begin position="1"/>
        <end position="19"/>
    </location>
</feature>
<feature type="chain" id="PRO_5001931503" evidence="1">
    <location>
        <begin position="20"/>
        <end position="124"/>
    </location>
</feature>
<organism evidence="2">
    <name type="scientific">Anasa tristis</name>
    <name type="common">Squash bug</name>
    <dbReference type="NCBI Taxonomy" id="236421"/>
    <lineage>
        <taxon>Eukaryota</taxon>
        <taxon>Metazoa</taxon>
        <taxon>Ecdysozoa</taxon>
        <taxon>Arthropoda</taxon>
        <taxon>Hexapoda</taxon>
        <taxon>Insecta</taxon>
        <taxon>Pterygota</taxon>
        <taxon>Neoptera</taxon>
        <taxon>Paraneoptera</taxon>
        <taxon>Hemiptera</taxon>
        <taxon>Heteroptera</taxon>
        <taxon>Panheteroptera</taxon>
        <taxon>Pentatomomorpha</taxon>
        <taxon>Coreoidea</taxon>
        <taxon>Coreidae</taxon>
        <taxon>Coreinae</taxon>
        <taxon>Anasa</taxon>
    </lineage>
</organism>
<dbReference type="Gene3D" id="2.10.80.10">
    <property type="entry name" value="Lipase, subunit A"/>
    <property type="match status" value="1"/>
</dbReference>
<evidence type="ECO:0000313" key="2">
    <source>
        <dbReference type="EMBL" id="AIU34531.1"/>
    </source>
</evidence>
<name>A0A097NUG4_ANATI</name>
<dbReference type="EMBL" id="KM207148">
    <property type="protein sequence ID" value="AIU34531.1"/>
    <property type="molecule type" value="mRNA"/>
</dbReference>
<proteinExistence type="evidence at transcript level"/>
<protein>
    <submittedName>
        <fullName evidence="2">Prokineticin-like cytokine</fullName>
    </submittedName>
</protein>
<reference evidence="2" key="1">
    <citation type="submission" date="2014-07" db="EMBL/GenBank/DDBJ databases">
        <authorList>
            <person name="Shelby K.S."/>
        </authorList>
    </citation>
    <scope>NUCLEOTIDE SEQUENCE</scope>
</reference>
<accession>A0A097NUG4</accession>
<evidence type="ECO:0000256" key="1">
    <source>
        <dbReference type="SAM" id="SignalP"/>
    </source>
</evidence>